<keyword evidence="4" id="KW-1185">Reference proteome</keyword>
<name>T1FI10_HELRO</name>
<dbReference type="RefSeq" id="XP_009030831.1">
    <property type="nucleotide sequence ID" value="XM_009032583.1"/>
</dbReference>
<dbReference type="KEGG" id="hro:HELRODRAFT_182296"/>
<evidence type="ECO:0000313" key="4">
    <source>
        <dbReference type="Proteomes" id="UP000015101"/>
    </source>
</evidence>
<dbReference type="GeneID" id="20208459"/>
<dbReference type="EMBL" id="KB097727">
    <property type="protein sequence ID" value="ESN91054.1"/>
    <property type="molecule type" value="Genomic_DNA"/>
</dbReference>
<accession>T1FI10</accession>
<protein>
    <submittedName>
        <fullName evidence="2 3">Uncharacterized protein</fullName>
    </submittedName>
</protein>
<evidence type="ECO:0000256" key="1">
    <source>
        <dbReference type="SAM" id="MobiDB-lite"/>
    </source>
</evidence>
<reference evidence="3" key="3">
    <citation type="submission" date="2015-06" db="UniProtKB">
        <authorList>
            <consortium name="EnsemblMetazoa"/>
        </authorList>
    </citation>
    <scope>IDENTIFICATION</scope>
</reference>
<dbReference type="InParanoid" id="T1FI10"/>
<organism evidence="3 4">
    <name type="scientific">Helobdella robusta</name>
    <name type="common">Californian leech</name>
    <dbReference type="NCBI Taxonomy" id="6412"/>
    <lineage>
        <taxon>Eukaryota</taxon>
        <taxon>Metazoa</taxon>
        <taxon>Spiralia</taxon>
        <taxon>Lophotrochozoa</taxon>
        <taxon>Annelida</taxon>
        <taxon>Clitellata</taxon>
        <taxon>Hirudinea</taxon>
        <taxon>Rhynchobdellida</taxon>
        <taxon>Glossiphoniidae</taxon>
        <taxon>Helobdella</taxon>
    </lineage>
</organism>
<reference evidence="4" key="1">
    <citation type="submission" date="2012-12" db="EMBL/GenBank/DDBJ databases">
        <authorList>
            <person name="Hellsten U."/>
            <person name="Grimwood J."/>
            <person name="Chapman J.A."/>
            <person name="Shapiro H."/>
            <person name="Aerts A."/>
            <person name="Otillar R.P."/>
            <person name="Terry A.Y."/>
            <person name="Boore J.L."/>
            <person name="Simakov O."/>
            <person name="Marletaz F."/>
            <person name="Cho S.-J."/>
            <person name="Edsinger-Gonzales E."/>
            <person name="Havlak P."/>
            <person name="Kuo D.-H."/>
            <person name="Larsson T."/>
            <person name="Lv J."/>
            <person name="Arendt D."/>
            <person name="Savage R."/>
            <person name="Osoegawa K."/>
            <person name="de Jong P."/>
            <person name="Lindberg D.R."/>
            <person name="Seaver E.C."/>
            <person name="Weisblat D.A."/>
            <person name="Putnam N.H."/>
            <person name="Grigoriev I.V."/>
            <person name="Rokhsar D.S."/>
        </authorList>
    </citation>
    <scope>NUCLEOTIDE SEQUENCE</scope>
</reference>
<evidence type="ECO:0000313" key="2">
    <source>
        <dbReference type="EMBL" id="ESN91054.1"/>
    </source>
</evidence>
<proteinExistence type="predicted"/>
<dbReference type="EnsemblMetazoa" id="HelroT182296">
    <property type="protein sequence ID" value="HelroP182296"/>
    <property type="gene ID" value="HelroG182296"/>
</dbReference>
<feature type="compositionally biased region" description="Basic and acidic residues" evidence="1">
    <location>
        <begin position="187"/>
        <end position="203"/>
    </location>
</feature>
<reference evidence="2 4" key="2">
    <citation type="journal article" date="2013" name="Nature">
        <title>Insights into bilaterian evolution from three spiralian genomes.</title>
        <authorList>
            <person name="Simakov O."/>
            <person name="Marletaz F."/>
            <person name="Cho S.J."/>
            <person name="Edsinger-Gonzales E."/>
            <person name="Havlak P."/>
            <person name="Hellsten U."/>
            <person name="Kuo D.H."/>
            <person name="Larsson T."/>
            <person name="Lv J."/>
            <person name="Arendt D."/>
            <person name="Savage R."/>
            <person name="Osoegawa K."/>
            <person name="de Jong P."/>
            <person name="Grimwood J."/>
            <person name="Chapman J.A."/>
            <person name="Shapiro H."/>
            <person name="Aerts A."/>
            <person name="Otillar R.P."/>
            <person name="Terry A.Y."/>
            <person name="Boore J.L."/>
            <person name="Grigoriev I.V."/>
            <person name="Lindberg D.R."/>
            <person name="Seaver E.C."/>
            <person name="Weisblat D.A."/>
            <person name="Putnam N.H."/>
            <person name="Rokhsar D.S."/>
        </authorList>
    </citation>
    <scope>NUCLEOTIDE SEQUENCE</scope>
</reference>
<dbReference type="AlphaFoldDB" id="T1FI10"/>
<sequence length="203" mass="23322">MVKLRYIICYLDKFGKYDDEDDDECFENSPEVDSDKDIETFDMQWDFYSDLTANLLVFIDNNDISSNNSDDFDATLTNYSIYDKLDKTLIWGSINLEINGVSEEDSNANANIYSGHQSVTDDNSSFGKTLPALRKNTITSKCNLLNLDHSGLKLYLLKKTDRRFKSKDLVGLVVQFTAQNKTMPGKTPKELKRSVQDRWNLKH</sequence>
<dbReference type="EMBL" id="AMQM01008134">
    <property type="status" value="NOT_ANNOTATED_CDS"/>
    <property type="molecule type" value="Genomic_DNA"/>
</dbReference>
<feature type="region of interest" description="Disordered" evidence="1">
    <location>
        <begin position="182"/>
        <end position="203"/>
    </location>
</feature>
<evidence type="ECO:0000313" key="3">
    <source>
        <dbReference type="EnsemblMetazoa" id="HelroP182296"/>
    </source>
</evidence>
<dbReference type="HOGENOM" id="CLU_1350216_0_0_1"/>
<dbReference type="CTD" id="20208459"/>
<gene>
    <name evidence="3" type="primary">20208459</name>
    <name evidence="2" type="ORF">HELRODRAFT_182296</name>
</gene>
<dbReference type="Proteomes" id="UP000015101">
    <property type="component" value="Unassembled WGS sequence"/>
</dbReference>